<evidence type="ECO:0000313" key="4">
    <source>
        <dbReference type="Proteomes" id="UP001491310"/>
    </source>
</evidence>
<comment type="caution">
    <text evidence="3">The sequence shown here is derived from an EMBL/GenBank/DDBJ whole genome shotgun (WGS) entry which is preliminary data.</text>
</comment>
<dbReference type="EMBL" id="JALJOT010000006">
    <property type="protein sequence ID" value="KAK9909342.1"/>
    <property type="molecule type" value="Genomic_DNA"/>
</dbReference>
<reference evidence="3 4" key="1">
    <citation type="journal article" date="2024" name="Nat. Commun.">
        <title>Phylogenomics reveals the evolutionary origins of lichenization in chlorophyte algae.</title>
        <authorList>
            <person name="Puginier C."/>
            <person name="Libourel C."/>
            <person name="Otte J."/>
            <person name="Skaloud P."/>
            <person name="Haon M."/>
            <person name="Grisel S."/>
            <person name="Petersen M."/>
            <person name="Berrin J.G."/>
            <person name="Delaux P.M."/>
            <person name="Dal Grande F."/>
            <person name="Keller J."/>
        </authorList>
    </citation>
    <scope>NUCLEOTIDE SEQUENCE [LARGE SCALE GENOMIC DNA]</scope>
    <source>
        <strain evidence="3 4">SAG 216-7</strain>
    </source>
</reference>
<feature type="transmembrane region" description="Helical" evidence="2">
    <location>
        <begin position="320"/>
        <end position="340"/>
    </location>
</feature>
<keyword evidence="2" id="KW-1133">Transmembrane helix</keyword>
<sequence length="374" mass="42115">MEAGRAEEPQHNVELVLPPHWRLLRTRGVFGGLHATHAQYHDPQLDATVDWSARQHRKGRRVVIHEDPHKHKVVRRCPRLWGWEFGNISWWVAQFFTWGSAVWCVNGWYALFPLEDETTNAYIVGYTALVGGTLFEAGAYCMVVEAVNRGNAVRFGYEVKNLLESGLTHFHLARGGGYYGHGSGLASQEDQPGASEHVVGKSGGGKPVSNSSEGGCKGADAAGSDGQRWRWWGTKWNNLGYWGSFITFLGATIFWISTIVGVPNVLPDESVHYVEWDILFWLTQVLGSCCFIASSLIFMLETQQSWWRIQPLNLGWQVGFWNLIGGLGFWLSGFFGFWAYPAGTHQKWGTCLSTFWGAWAFLLGSYIQLYEMLN</sequence>
<keyword evidence="4" id="KW-1185">Reference proteome</keyword>
<proteinExistence type="predicted"/>
<keyword evidence="2" id="KW-0812">Transmembrane</keyword>
<feature type="transmembrane region" description="Helical" evidence="2">
    <location>
        <begin position="352"/>
        <end position="370"/>
    </location>
</feature>
<feature type="transmembrane region" description="Helical" evidence="2">
    <location>
        <begin position="239"/>
        <end position="266"/>
    </location>
</feature>
<organism evidence="3 4">
    <name type="scientific">Coccomyxa subellipsoidea</name>
    <dbReference type="NCBI Taxonomy" id="248742"/>
    <lineage>
        <taxon>Eukaryota</taxon>
        <taxon>Viridiplantae</taxon>
        <taxon>Chlorophyta</taxon>
        <taxon>core chlorophytes</taxon>
        <taxon>Trebouxiophyceae</taxon>
        <taxon>Trebouxiophyceae incertae sedis</taxon>
        <taxon>Coccomyxaceae</taxon>
        <taxon>Coccomyxa</taxon>
    </lineage>
</organism>
<gene>
    <name evidence="3" type="ORF">WJX75_000763</name>
</gene>
<feature type="region of interest" description="Disordered" evidence="1">
    <location>
        <begin position="184"/>
        <end position="225"/>
    </location>
</feature>
<evidence type="ECO:0000256" key="1">
    <source>
        <dbReference type="SAM" id="MobiDB-lite"/>
    </source>
</evidence>
<dbReference type="Proteomes" id="UP001491310">
    <property type="component" value="Unassembled WGS sequence"/>
</dbReference>
<feature type="transmembrane region" description="Helical" evidence="2">
    <location>
        <begin position="123"/>
        <end position="144"/>
    </location>
</feature>
<keyword evidence="2" id="KW-0472">Membrane</keyword>
<feature type="transmembrane region" description="Helical" evidence="2">
    <location>
        <begin position="278"/>
        <end position="300"/>
    </location>
</feature>
<protein>
    <recommendedName>
        <fullName evidence="5">Integral membrane protein</fullName>
    </recommendedName>
</protein>
<evidence type="ECO:0000313" key="3">
    <source>
        <dbReference type="EMBL" id="KAK9909342.1"/>
    </source>
</evidence>
<feature type="transmembrane region" description="Helical" evidence="2">
    <location>
        <begin position="88"/>
        <end position="111"/>
    </location>
</feature>
<name>A0ABR2YQV7_9CHLO</name>
<evidence type="ECO:0008006" key="5">
    <source>
        <dbReference type="Google" id="ProtNLM"/>
    </source>
</evidence>
<accession>A0ABR2YQV7</accession>
<evidence type="ECO:0000256" key="2">
    <source>
        <dbReference type="SAM" id="Phobius"/>
    </source>
</evidence>